<evidence type="ECO:0000313" key="2">
    <source>
        <dbReference type="Proteomes" id="UP001153148"/>
    </source>
</evidence>
<dbReference type="EMBL" id="CAJPIN010006958">
    <property type="protein sequence ID" value="CAG2058273.1"/>
    <property type="molecule type" value="Genomic_DNA"/>
</dbReference>
<keyword evidence="2" id="KW-1185">Reference proteome</keyword>
<gene>
    <name evidence="1" type="ORF">TPAB3V08_LOCUS5246</name>
</gene>
<accession>A0ABN7NTU0</accession>
<name>A0ABN7NTU0_TIMPD</name>
<comment type="caution">
    <text evidence="1">The sequence shown here is derived from an EMBL/GenBank/DDBJ whole genome shotgun (WGS) entry which is preliminary data.</text>
</comment>
<organism evidence="1 2">
    <name type="scientific">Timema podura</name>
    <name type="common">Walking stick</name>
    <dbReference type="NCBI Taxonomy" id="61482"/>
    <lineage>
        <taxon>Eukaryota</taxon>
        <taxon>Metazoa</taxon>
        <taxon>Ecdysozoa</taxon>
        <taxon>Arthropoda</taxon>
        <taxon>Hexapoda</taxon>
        <taxon>Insecta</taxon>
        <taxon>Pterygota</taxon>
        <taxon>Neoptera</taxon>
        <taxon>Polyneoptera</taxon>
        <taxon>Phasmatodea</taxon>
        <taxon>Timematodea</taxon>
        <taxon>Timematoidea</taxon>
        <taxon>Timematidae</taxon>
        <taxon>Timema</taxon>
    </lineage>
</organism>
<dbReference type="Proteomes" id="UP001153148">
    <property type="component" value="Unassembled WGS sequence"/>
</dbReference>
<protein>
    <submittedName>
        <fullName evidence="1">Uncharacterized protein</fullName>
    </submittedName>
</protein>
<proteinExistence type="predicted"/>
<sequence>MKIWLHVELFQKHFSKNLNTSGRATSSVTRGYCLLEFVRHGQSLPKNSSGLKCTKVSLMQEEKKTTTCAQLILVTSERMHCSSTNAEKEVTGKGEQCKS</sequence>
<reference evidence="1" key="1">
    <citation type="submission" date="2021-03" db="EMBL/GenBank/DDBJ databases">
        <authorList>
            <person name="Tran Van P."/>
        </authorList>
    </citation>
    <scope>NUCLEOTIDE SEQUENCE</scope>
</reference>
<evidence type="ECO:0000313" key="1">
    <source>
        <dbReference type="EMBL" id="CAG2058273.1"/>
    </source>
</evidence>